<comment type="caution">
    <text evidence="3">The sequence shown here is derived from an EMBL/GenBank/DDBJ whole genome shotgun (WGS) entry which is preliminary data.</text>
</comment>
<dbReference type="PANTHER" id="PTHR46361">
    <property type="entry name" value="ELECTRON CARRIER/ PROTEIN DISULFIDE OXIDOREDUCTASE"/>
    <property type="match status" value="1"/>
</dbReference>
<evidence type="ECO:0000313" key="3">
    <source>
        <dbReference type="EMBL" id="MDT0675442.1"/>
    </source>
</evidence>
<protein>
    <submittedName>
        <fullName evidence="3">DUF547 domain-containing protein</fullName>
    </submittedName>
</protein>
<dbReference type="EMBL" id="JAVRHK010000002">
    <property type="protein sequence ID" value="MDT0675442.1"/>
    <property type="molecule type" value="Genomic_DNA"/>
</dbReference>
<accession>A0ABU3D1N2</accession>
<dbReference type="Proteomes" id="UP001262582">
    <property type="component" value="Unassembled WGS sequence"/>
</dbReference>
<dbReference type="Pfam" id="PF04784">
    <property type="entry name" value="DUF547"/>
    <property type="match status" value="1"/>
</dbReference>
<evidence type="ECO:0000256" key="1">
    <source>
        <dbReference type="SAM" id="SignalP"/>
    </source>
</evidence>
<gene>
    <name evidence="3" type="ORF">RM539_02445</name>
</gene>
<feature type="signal peptide" evidence="1">
    <location>
        <begin position="1"/>
        <end position="21"/>
    </location>
</feature>
<evidence type="ECO:0000259" key="2">
    <source>
        <dbReference type="Pfam" id="PF04784"/>
    </source>
</evidence>
<proteinExistence type="predicted"/>
<organism evidence="3 4">
    <name type="scientific">Autumnicola musiva</name>
    <dbReference type="NCBI Taxonomy" id="3075589"/>
    <lineage>
        <taxon>Bacteria</taxon>
        <taxon>Pseudomonadati</taxon>
        <taxon>Bacteroidota</taxon>
        <taxon>Flavobacteriia</taxon>
        <taxon>Flavobacteriales</taxon>
        <taxon>Flavobacteriaceae</taxon>
        <taxon>Autumnicola</taxon>
    </lineage>
</organism>
<dbReference type="RefSeq" id="WP_311501915.1">
    <property type="nucleotide sequence ID" value="NZ_JAVRHK010000002.1"/>
</dbReference>
<reference evidence="3 4" key="1">
    <citation type="submission" date="2023-09" db="EMBL/GenBank/DDBJ databases">
        <authorList>
            <person name="Rey-Velasco X."/>
        </authorList>
    </citation>
    <scope>NUCLEOTIDE SEQUENCE [LARGE SCALE GENOMIC DNA]</scope>
    <source>
        <strain evidence="3 4">F117</strain>
    </source>
</reference>
<feature type="chain" id="PRO_5045685759" evidence="1">
    <location>
        <begin position="22"/>
        <end position="235"/>
    </location>
</feature>
<keyword evidence="4" id="KW-1185">Reference proteome</keyword>
<keyword evidence="1" id="KW-0732">Signal</keyword>
<evidence type="ECO:0000313" key="4">
    <source>
        <dbReference type="Proteomes" id="UP001262582"/>
    </source>
</evidence>
<dbReference type="PANTHER" id="PTHR46361:SF3">
    <property type="entry name" value="ELECTRON CARRIER_ PROTEIN DISULFIDE OXIDOREDUCTASE"/>
    <property type="match status" value="1"/>
</dbReference>
<feature type="domain" description="DUF547" evidence="2">
    <location>
        <begin position="72"/>
        <end position="170"/>
    </location>
</feature>
<sequence>MKHFTFLIFFFSAFLSAQSNAEFFDKADDFFRSYVENGKVNYAEIKQNRNELQELLNLAKSFNPTPENEDIYKAFWINAYNLAVIDGIVDRYPVKSPLDIKGFFDEEKHSLGQKSVTLDEIEHENLFGRFPSEERFHFVLVCAAKSCPPLYSRAYIPENLNEQLERQTKDALNDPQFIKIENDTILFSEILKWYKEDFTQNGKSLLQYVNQYRENKIPSGTKTGFYDYNWNLNAL</sequence>
<dbReference type="InterPro" id="IPR006869">
    <property type="entry name" value="DUF547"/>
</dbReference>
<name>A0ABU3D1N2_9FLAO</name>